<dbReference type="SUPFAM" id="SSF53474">
    <property type="entry name" value="alpha/beta-Hydrolases"/>
    <property type="match status" value="1"/>
</dbReference>
<comment type="caution">
    <text evidence="2">The sequence shown here is derived from an EMBL/GenBank/DDBJ whole genome shotgun (WGS) entry which is preliminary data.</text>
</comment>
<gene>
    <name evidence="2" type="ORF">JOF55_000693</name>
</gene>
<evidence type="ECO:0000313" key="3">
    <source>
        <dbReference type="Proteomes" id="UP001180845"/>
    </source>
</evidence>
<proteinExistence type="predicted"/>
<reference evidence="2" key="1">
    <citation type="submission" date="2023-07" db="EMBL/GenBank/DDBJ databases">
        <title>Sequencing the genomes of 1000 actinobacteria strains.</title>
        <authorList>
            <person name="Klenk H.-P."/>
        </authorList>
    </citation>
    <scope>NUCLEOTIDE SEQUENCE</scope>
    <source>
        <strain evidence="2">DSM 45977</strain>
    </source>
</reference>
<feature type="domain" description="AB hydrolase-1" evidence="1">
    <location>
        <begin position="25"/>
        <end position="273"/>
    </location>
</feature>
<dbReference type="InterPro" id="IPR000073">
    <property type="entry name" value="AB_hydrolase_1"/>
</dbReference>
<keyword evidence="3" id="KW-1185">Reference proteome</keyword>
<dbReference type="GO" id="GO:0004806">
    <property type="term" value="F:triacylglycerol lipase activity"/>
    <property type="evidence" value="ECO:0007669"/>
    <property type="project" value="TreeGrafter"/>
</dbReference>
<dbReference type="InterPro" id="IPR050471">
    <property type="entry name" value="AB_hydrolase"/>
</dbReference>
<dbReference type="Proteomes" id="UP001180845">
    <property type="component" value="Unassembled WGS sequence"/>
</dbReference>
<dbReference type="AlphaFoldDB" id="A0AAE3Z8X2"/>
<dbReference type="GO" id="GO:0046503">
    <property type="term" value="P:glycerolipid catabolic process"/>
    <property type="evidence" value="ECO:0007669"/>
    <property type="project" value="TreeGrafter"/>
</dbReference>
<accession>A0AAE3Z8X2</accession>
<sequence>MTVQWARNGDVDLAYETFGSPGGEPLLLITGQGAQMVAWTDEFCGLFAERGFHVVRFDNRDSGLSTHFTSARKEHPLKKLLGRGTRPYTGADLSDDAVAVVDAIGWSSAHVVGGSMGGTIGQATALRHPGRVRTLTSIGAPRGDRLRNVAAYANFRTLARLSRLRPPRTDEEAIEQKVEIFRILGSPGYPFDEGRARWIAAECQARRPVDPTLYQRQSGAGWPGGSLHDIRVPTLVIHGEADPMIRPRAGRAIANAIPGARFVSYPGMGHDVLVGELWPSFIDEISALTATTARQ</sequence>
<evidence type="ECO:0000313" key="2">
    <source>
        <dbReference type="EMBL" id="MDR7300512.1"/>
    </source>
</evidence>
<dbReference type="PANTHER" id="PTHR43433:SF5">
    <property type="entry name" value="AB HYDROLASE-1 DOMAIN-CONTAINING PROTEIN"/>
    <property type="match status" value="1"/>
</dbReference>
<name>A0AAE3Z8X2_9ACTN</name>
<organism evidence="2 3">
    <name type="scientific">Haloactinomyces albus</name>
    <dbReference type="NCBI Taxonomy" id="1352928"/>
    <lineage>
        <taxon>Bacteria</taxon>
        <taxon>Bacillati</taxon>
        <taxon>Actinomycetota</taxon>
        <taxon>Actinomycetes</taxon>
        <taxon>Actinopolysporales</taxon>
        <taxon>Actinopolysporaceae</taxon>
        <taxon>Haloactinomyces</taxon>
    </lineage>
</organism>
<dbReference type="RefSeq" id="WP_310269390.1">
    <property type="nucleotide sequence ID" value="NZ_JAVDXW010000001.1"/>
</dbReference>
<dbReference type="Gene3D" id="3.40.50.1820">
    <property type="entry name" value="alpha/beta hydrolase"/>
    <property type="match status" value="1"/>
</dbReference>
<evidence type="ECO:0000259" key="1">
    <source>
        <dbReference type="Pfam" id="PF00561"/>
    </source>
</evidence>
<dbReference type="PANTHER" id="PTHR43433">
    <property type="entry name" value="HYDROLASE, ALPHA/BETA FOLD FAMILY PROTEIN"/>
    <property type="match status" value="1"/>
</dbReference>
<dbReference type="Pfam" id="PF00561">
    <property type="entry name" value="Abhydrolase_1"/>
    <property type="match status" value="1"/>
</dbReference>
<dbReference type="EMBL" id="JAVDXW010000001">
    <property type="protein sequence ID" value="MDR7300512.1"/>
    <property type="molecule type" value="Genomic_DNA"/>
</dbReference>
<dbReference type="InterPro" id="IPR029058">
    <property type="entry name" value="AB_hydrolase_fold"/>
</dbReference>
<protein>
    <submittedName>
        <fullName evidence="2">Pimeloyl-ACP methyl ester carboxylesterase</fullName>
    </submittedName>
</protein>